<dbReference type="Gene3D" id="3.30.70.60">
    <property type="match status" value="1"/>
</dbReference>
<dbReference type="AlphaFoldDB" id="A0AAW2H926"/>
<evidence type="ECO:0000256" key="2">
    <source>
        <dbReference type="ARBA" id="ARBA00035170"/>
    </source>
</evidence>
<dbReference type="GO" id="GO:0005524">
    <property type="term" value="F:ATP binding"/>
    <property type="evidence" value="ECO:0007669"/>
    <property type="project" value="InterPro"/>
</dbReference>
<dbReference type="InterPro" id="IPR027417">
    <property type="entry name" value="P-loop_NTPase"/>
</dbReference>
<dbReference type="InterPro" id="IPR000529">
    <property type="entry name" value="Ribosomal_bS6"/>
</dbReference>
<accession>A0AAW2H926</accession>
<dbReference type="SUPFAM" id="SSF54995">
    <property type="entry name" value="Ribosomal protein S6"/>
    <property type="match status" value="1"/>
</dbReference>
<dbReference type="GO" id="GO:0019843">
    <property type="term" value="F:rRNA binding"/>
    <property type="evidence" value="ECO:0007669"/>
    <property type="project" value="InterPro"/>
</dbReference>
<sequence length="392" mass="44361">MLLLRHETEMHQKALEGIRLKISESGGAVDKELAVGTQTLAYPVARQKKGYYHLLSAHLATQKIKDLNAELRLVDGLLRFLLIFKESCKMSEEQQNPIETTTEGQSATGERSYNKRGGFNRFYKKKVCKFCVAKSKPDYKEAEFLKKFITEKGLAGAYTKHNLEILKQKQKNIARRKATRLAQAQELKEKLEASSLSFSLKVGQEGRVFGSISNADIASALANLGMQVERRSIDVLAIAGRLDKAPLFIEDTPNIKLFDLRAQARRMKLLNDVKIIFIDYIGLISLDNPNMPKFEQISEISRQTEGTKPSLADIRGSGSIEQDADVVMFLYRDRKEQVEIANQDNEEVPAYRKPLEIEVIIAKQRNGGLGEIKMHFHPHHMLFSEIETVSKP</sequence>
<organism evidence="5">
    <name type="scientific">Menopon gallinae</name>
    <name type="common">poultry shaft louse</name>
    <dbReference type="NCBI Taxonomy" id="328185"/>
    <lineage>
        <taxon>Eukaryota</taxon>
        <taxon>Metazoa</taxon>
        <taxon>Ecdysozoa</taxon>
        <taxon>Arthropoda</taxon>
        <taxon>Hexapoda</taxon>
        <taxon>Insecta</taxon>
        <taxon>Pterygota</taxon>
        <taxon>Neoptera</taxon>
        <taxon>Paraneoptera</taxon>
        <taxon>Psocodea</taxon>
        <taxon>Troctomorpha</taxon>
        <taxon>Phthiraptera</taxon>
        <taxon>Amblycera</taxon>
        <taxon>Menoponidae</taxon>
        <taxon>Menopon</taxon>
    </lineage>
</organism>
<dbReference type="SUPFAM" id="SSF52540">
    <property type="entry name" value="P-loop containing nucleoside triphosphate hydrolases"/>
    <property type="match status" value="1"/>
</dbReference>
<dbReference type="EMBL" id="JARGDH010000006">
    <property type="protein sequence ID" value="KAL0266227.1"/>
    <property type="molecule type" value="Genomic_DNA"/>
</dbReference>
<evidence type="ECO:0000259" key="4">
    <source>
        <dbReference type="PROSITE" id="PS51199"/>
    </source>
</evidence>
<dbReference type="PROSITE" id="PS51199">
    <property type="entry name" value="SF4_HELICASE"/>
    <property type="match status" value="1"/>
</dbReference>
<dbReference type="InterPro" id="IPR036791">
    <property type="entry name" value="Ribosomal_bL9_C_sf"/>
</dbReference>
<reference evidence="5" key="1">
    <citation type="journal article" date="2024" name="Gigascience">
        <title>Chromosome-level genome of the poultry shaft louse Menopon gallinae provides insight into the host-switching and adaptive evolution of parasitic lice.</title>
        <authorList>
            <person name="Xu Y."/>
            <person name="Ma L."/>
            <person name="Liu S."/>
            <person name="Liang Y."/>
            <person name="Liu Q."/>
            <person name="He Z."/>
            <person name="Tian L."/>
            <person name="Duan Y."/>
            <person name="Cai W."/>
            <person name="Li H."/>
            <person name="Song F."/>
        </authorList>
    </citation>
    <scope>NUCLEOTIDE SEQUENCE</scope>
    <source>
        <strain evidence="5">Cailab_2023a</strain>
    </source>
</reference>
<dbReference type="NCBIfam" id="TIGR00158">
    <property type="entry name" value="L9"/>
    <property type="match status" value="1"/>
</dbReference>
<dbReference type="SUPFAM" id="SSF46911">
    <property type="entry name" value="Ribosomal protein S18"/>
    <property type="match status" value="1"/>
</dbReference>
<dbReference type="GO" id="GO:0006412">
    <property type="term" value="P:translation"/>
    <property type="evidence" value="ECO:0007669"/>
    <property type="project" value="InterPro"/>
</dbReference>
<feature type="domain" description="SF4 helicase" evidence="4">
    <location>
        <begin position="189"/>
        <end position="390"/>
    </location>
</feature>
<evidence type="ECO:0000256" key="3">
    <source>
        <dbReference type="ARBA" id="ARBA00035365"/>
    </source>
</evidence>
<dbReference type="InterPro" id="IPR020594">
    <property type="entry name" value="Ribosomal_bL9_bac/chp"/>
</dbReference>
<dbReference type="GO" id="GO:0005829">
    <property type="term" value="C:cytosol"/>
    <property type="evidence" value="ECO:0007669"/>
    <property type="project" value="TreeGrafter"/>
</dbReference>
<dbReference type="InterPro" id="IPR007694">
    <property type="entry name" value="DNA_helicase_DnaB-like_C"/>
</dbReference>
<dbReference type="InterPro" id="IPR035980">
    <property type="entry name" value="Ribosomal_bS6_sf"/>
</dbReference>
<gene>
    <name evidence="5" type="ORF">PYX00_011945</name>
</gene>
<dbReference type="CDD" id="cd00473">
    <property type="entry name" value="bS6"/>
    <property type="match status" value="1"/>
</dbReference>
<dbReference type="InterPro" id="IPR020814">
    <property type="entry name" value="Ribosomal_S6_plastid/chlpt"/>
</dbReference>
<name>A0AAW2H926_9NEOP</name>
<dbReference type="GO" id="GO:0003678">
    <property type="term" value="F:DNA helicase activity"/>
    <property type="evidence" value="ECO:0007669"/>
    <property type="project" value="InterPro"/>
</dbReference>
<evidence type="ECO:0000256" key="1">
    <source>
        <dbReference type="ARBA" id="ARBA00009512"/>
    </source>
</evidence>
<protein>
    <recommendedName>
        <fullName evidence="2">Small ribosomal subunit protein bS6m</fullName>
    </recommendedName>
    <alternativeName>
        <fullName evidence="3">28S ribosomal protein S6, mitochondrial</fullName>
    </alternativeName>
</protein>
<dbReference type="GO" id="GO:0005840">
    <property type="term" value="C:ribosome"/>
    <property type="evidence" value="ECO:0007669"/>
    <property type="project" value="InterPro"/>
</dbReference>
<comment type="similarity">
    <text evidence="1">Belongs to the bacterial ribosomal protein bS6 family.</text>
</comment>
<dbReference type="PANTHER" id="PTHR30153:SF2">
    <property type="entry name" value="REPLICATIVE DNA HELICASE"/>
    <property type="match status" value="1"/>
</dbReference>
<comment type="caution">
    <text evidence="5">The sequence shown here is derived from an EMBL/GenBank/DDBJ whole genome shotgun (WGS) entry which is preliminary data.</text>
</comment>
<dbReference type="InterPro" id="IPR014717">
    <property type="entry name" value="Transl_elong_EF1B/ribsomal_bS6"/>
</dbReference>
<dbReference type="Pfam" id="PF03796">
    <property type="entry name" value="DnaB_C"/>
    <property type="match status" value="2"/>
</dbReference>
<dbReference type="Gene3D" id="3.40.50.300">
    <property type="entry name" value="P-loop containing nucleotide triphosphate hydrolases"/>
    <property type="match status" value="1"/>
</dbReference>
<dbReference type="InterPro" id="IPR036870">
    <property type="entry name" value="Ribosomal_bS18_sf"/>
</dbReference>
<dbReference type="PANTHER" id="PTHR30153">
    <property type="entry name" value="REPLICATIVE DNA HELICASE DNAB"/>
    <property type="match status" value="1"/>
</dbReference>
<dbReference type="GO" id="GO:0003735">
    <property type="term" value="F:structural constituent of ribosome"/>
    <property type="evidence" value="ECO:0007669"/>
    <property type="project" value="InterPro"/>
</dbReference>
<dbReference type="GO" id="GO:0006260">
    <property type="term" value="P:DNA replication"/>
    <property type="evidence" value="ECO:0007669"/>
    <property type="project" value="InterPro"/>
</dbReference>
<proteinExistence type="inferred from homology"/>
<dbReference type="Pfam" id="PF01250">
    <property type="entry name" value="Ribosomal_S6"/>
    <property type="match status" value="1"/>
</dbReference>
<dbReference type="SUPFAM" id="SSF55653">
    <property type="entry name" value="Ribosomal protein L9 C-domain"/>
    <property type="match status" value="1"/>
</dbReference>
<evidence type="ECO:0000313" key="5">
    <source>
        <dbReference type="EMBL" id="KAL0266227.1"/>
    </source>
</evidence>